<keyword evidence="2 3" id="KW-0802">TPR repeat</keyword>
<dbReference type="SMART" id="SM00028">
    <property type="entry name" value="TPR"/>
    <property type="match status" value="4"/>
</dbReference>
<keyword evidence="4" id="KW-0732">Signal</keyword>
<dbReference type="PANTHER" id="PTHR44943:SF8">
    <property type="entry name" value="TPR REPEAT-CONTAINING PROTEIN MJ0263"/>
    <property type="match status" value="1"/>
</dbReference>
<feature type="repeat" description="TPR" evidence="3">
    <location>
        <begin position="92"/>
        <end position="125"/>
    </location>
</feature>
<proteinExistence type="predicted"/>
<dbReference type="SUPFAM" id="SSF48452">
    <property type="entry name" value="TPR-like"/>
    <property type="match status" value="1"/>
</dbReference>
<organism evidence="5 6">
    <name type="scientific">Aequorivita aquimaris</name>
    <dbReference type="NCBI Taxonomy" id="1548749"/>
    <lineage>
        <taxon>Bacteria</taxon>
        <taxon>Pseudomonadati</taxon>
        <taxon>Bacteroidota</taxon>
        <taxon>Flavobacteriia</taxon>
        <taxon>Flavobacteriales</taxon>
        <taxon>Flavobacteriaceae</taxon>
        <taxon>Aequorivita</taxon>
    </lineage>
</organism>
<dbReference type="PROSITE" id="PS50005">
    <property type="entry name" value="TPR"/>
    <property type="match status" value="3"/>
</dbReference>
<dbReference type="Gene3D" id="1.25.40.10">
    <property type="entry name" value="Tetratricopeptide repeat domain"/>
    <property type="match status" value="2"/>
</dbReference>
<protein>
    <submittedName>
        <fullName evidence="5">Uncharacterized protein</fullName>
    </submittedName>
</protein>
<dbReference type="Pfam" id="PF13181">
    <property type="entry name" value="TPR_8"/>
    <property type="match status" value="1"/>
</dbReference>
<dbReference type="Proteomes" id="UP000070138">
    <property type="component" value="Unassembled WGS sequence"/>
</dbReference>
<keyword evidence="1" id="KW-0677">Repeat</keyword>
<dbReference type="EMBL" id="JRWG01000009">
    <property type="protein sequence ID" value="KXN98200.1"/>
    <property type="molecule type" value="Genomic_DNA"/>
</dbReference>
<feature type="chain" id="PRO_5007479644" evidence="4">
    <location>
        <begin position="20"/>
        <end position="338"/>
    </location>
</feature>
<dbReference type="InterPro" id="IPR051685">
    <property type="entry name" value="Ycf3/AcsC/BcsC/TPR_MFPF"/>
</dbReference>
<dbReference type="PANTHER" id="PTHR44943">
    <property type="entry name" value="CELLULOSE SYNTHASE OPERON PROTEIN C"/>
    <property type="match status" value="1"/>
</dbReference>
<evidence type="ECO:0000313" key="5">
    <source>
        <dbReference type="EMBL" id="KXN98200.1"/>
    </source>
</evidence>
<evidence type="ECO:0000256" key="2">
    <source>
        <dbReference type="ARBA" id="ARBA00022803"/>
    </source>
</evidence>
<dbReference type="Pfam" id="PF13174">
    <property type="entry name" value="TPR_6"/>
    <property type="match status" value="1"/>
</dbReference>
<dbReference type="AlphaFoldDB" id="A0A137RFC8"/>
<evidence type="ECO:0000256" key="3">
    <source>
        <dbReference type="PROSITE-ProRule" id="PRU00339"/>
    </source>
</evidence>
<dbReference type="OrthoDB" id="7342920at2"/>
<name>A0A137RFC8_9FLAO</name>
<evidence type="ECO:0000256" key="4">
    <source>
        <dbReference type="SAM" id="SignalP"/>
    </source>
</evidence>
<dbReference type="RefSeq" id="WP_062622812.1">
    <property type="nucleotide sequence ID" value="NZ_JRWG01000009.1"/>
</dbReference>
<gene>
    <name evidence="5" type="ORF">LS48_12340</name>
</gene>
<sequence length="338" mass="38674">MKNIYILLLATLFTIQLNAQNNINIFIEEGIAHHDNGDYDKALDAYKKALILDPQSTVVNYEMALSYFKKKDYENSIARADIVIDKKEDNVISAYLVKGSALDMMGKVKESIKLFEKAIRKYPNEYLLYYNLALNHYKLNQMDKAKENVIKAIENNPNHGSSHWMLANIEYAKGNTVQSLLANHYFLFLEPDSARSLDAYTFLRKNFGGNVTQDKDNAITINVSMSEDDDPFSAAGLMLGLMGATNLLPENSDKTSEELFVENTDSFFKILGELKDKKQTGLYWNFYVPFFYDVANSDHLETYCMYISQSGNEDPTAWLDANTKKVEAFDIWLKEYSQ</sequence>
<feature type="signal peptide" evidence="4">
    <location>
        <begin position="1"/>
        <end position="19"/>
    </location>
</feature>
<dbReference type="InterPro" id="IPR011990">
    <property type="entry name" value="TPR-like_helical_dom_sf"/>
</dbReference>
<comment type="caution">
    <text evidence="5">The sequence shown here is derived from an EMBL/GenBank/DDBJ whole genome shotgun (WGS) entry which is preliminary data.</text>
</comment>
<accession>A0A137RFC8</accession>
<reference evidence="5 6" key="2">
    <citation type="journal article" date="2016" name="Int. J. Syst. Evol. Microbiol.">
        <title>Vitellibacter aquimaris sp. nov., a marine bacterium isolated from seawater.</title>
        <authorList>
            <person name="Thevarajoo S."/>
            <person name="Selvaratnam C."/>
            <person name="Goh K.M."/>
            <person name="Hong K.W."/>
            <person name="Chan X.Y."/>
            <person name="Chan K.G."/>
            <person name="Chong C.S."/>
        </authorList>
    </citation>
    <scope>NUCLEOTIDE SEQUENCE [LARGE SCALE GENOMIC DNA]</scope>
    <source>
        <strain evidence="5 6">D-24</strain>
    </source>
</reference>
<evidence type="ECO:0000313" key="6">
    <source>
        <dbReference type="Proteomes" id="UP000070138"/>
    </source>
</evidence>
<dbReference type="PROSITE" id="PS50293">
    <property type="entry name" value="TPR_REGION"/>
    <property type="match status" value="1"/>
</dbReference>
<evidence type="ECO:0000256" key="1">
    <source>
        <dbReference type="ARBA" id="ARBA00022737"/>
    </source>
</evidence>
<dbReference type="STRING" id="1548749.LS48_12340"/>
<dbReference type="Pfam" id="PF00515">
    <property type="entry name" value="TPR_1"/>
    <property type="match status" value="1"/>
</dbReference>
<keyword evidence="6" id="KW-1185">Reference proteome</keyword>
<dbReference type="InterPro" id="IPR019734">
    <property type="entry name" value="TPR_rpt"/>
</dbReference>
<reference evidence="6" key="1">
    <citation type="submission" date="2014-10" db="EMBL/GenBank/DDBJ databases">
        <title>Genome sequencing of Vitellibacter sp. D-24.</title>
        <authorList>
            <person name="Thevarajoo S."/>
            <person name="Selvaratnam C."/>
            <person name="Goh K.M."/>
            <person name="Chong C.S."/>
        </authorList>
    </citation>
    <scope>NUCLEOTIDE SEQUENCE [LARGE SCALE GENOMIC DNA]</scope>
    <source>
        <strain evidence="6">D-24</strain>
    </source>
</reference>
<feature type="repeat" description="TPR" evidence="3">
    <location>
        <begin position="23"/>
        <end position="56"/>
    </location>
</feature>
<feature type="repeat" description="TPR" evidence="3">
    <location>
        <begin position="126"/>
        <end position="159"/>
    </location>
</feature>